<dbReference type="Proteomes" id="UP000593576">
    <property type="component" value="Unassembled WGS sequence"/>
</dbReference>
<reference evidence="1 2" key="1">
    <citation type="journal article" date="2019" name="Genome Biol. Evol.">
        <title>Insights into the evolution of the New World diploid cottons (Gossypium, subgenus Houzingenia) based on genome sequencing.</title>
        <authorList>
            <person name="Grover C.E."/>
            <person name="Arick M.A. 2nd"/>
            <person name="Thrash A."/>
            <person name="Conover J.L."/>
            <person name="Sanders W.S."/>
            <person name="Peterson D.G."/>
            <person name="Frelichowski J.E."/>
            <person name="Scheffler J.A."/>
            <person name="Scheffler B.E."/>
            <person name="Wendel J.F."/>
        </authorList>
    </citation>
    <scope>NUCLEOTIDE SEQUENCE [LARGE SCALE GENOMIC DNA]</scope>
    <source>
        <strain evidence="1">1</strain>
        <tissue evidence="1">Leaf</tissue>
    </source>
</reference>
<dbReference type="AlphaFoldDB" id="A0A7J9KVB7"/>
<keyword evidence="2" id="KW-1185">Reference proteome</keyword>
<dbReference type="OrthoDB" id="1000158at2759"/>
<evidence type="ECO:0000313" key="2">
    <source>
        <dbReference type="Proteomes" id="UP000593576"/>
    </source>
</evidence>
<dbReference type="EMBL" id="JABFAF010000002">
    <property type="protein sequence ID" value="MBA0850364.1"/>
    <property type="molecule type" value="Genomic_DNA"/>
</dbReference>
<comment type="caution">
    <text evidence="1">The sequence shown here is derived from an EMBL/GenBank/DDBJ whole genome shotgun (WGS) entry which is preliminary data.</text>
</comment>
<sequence length="41" mass="4888">MNLSLDVDVQKLEVERLRKGKTKAEDDLDVLKTDYRSFVYR</sequence>
<organism evidence="1 2">
    <name type="scientific">Gossypium schwendimanii</name>
    <name type="common">Cotton</name>
    <dbReference type="NCBI Taxonomy" id="34291"/>
    <lineage>
        <taxon>Eukaryota</taxon>
        <taxon>Viridiplantae</taxon>
        <taxon>Streptophyta</taxon>
        <taxon>Embryophyta</taxon>
        <taxon>Tracheophyta</taxon>
        <taxon>Spermatophyta</taxon>
        <taxon>Magnoliopsida</taxon>
        <taxon>eudicotyledons</taxon>
        <taxon>Gunneridae</taxon>
        <taxon>Pentapetalae</taxon>
        <taxon>rosids</taxon>
        <taxon>malvids</taxon>
        <taxon>Malvales</taxon>
        <taxon>Malvaceae</taxon>
        <taxon>Malvoideae</taxon>
        <taxon>Gossypium</taxon>
    </lineage>
</organism>
<gene>
    <name evidence="1" type="ORF">Goshw_028705</name>
</gene>
<accession>A0A7J9KVB7</accession>
<proteinExistence type="predicted"/>
<name>A0A7J9KVB7_GOSSC</name>
<protein>
    <submittedName>
        <fullName evidence="1">Uncharacterized protein</fullName>
    </submittedName>
</protein>
<evidence type="ECO:0000313" key="1">
    <source>
        <dbReference type="EMBL" id="MBA0850364.1"/>
    </source>
</evidence>